<keyword evidence="5" id="KW-1185">Reference proteome</keyword>
<proteinExistence type="inferred from homology"/>
<dbReference type="PANTHER" id="PTHR35147:SF2">
    <property type="entry name" value="CHEMORECEPTOR GLUTAMINE DEAMIDASE CHED-RELATED"/>
    <property type="match status" value="1"/>
</dbReference>
<dbReference type="InterPro" id="IPR005659">
    <property type="entry name" value="Chemorcpt_Glu_NH3ase_CheD"/>
</dbReference>
<dbReference type="Proteomes" id="UP000199101">
    <property type="component" value="Unassembled WGS sequence"/>
</dbReference>
<dbReference type="EC" id="3.5.1.44" evidence="3"/>
<keyword evidence="2 3" id="KW-0378">Hydrolase</keyword>
<dbReference type="InterPro" id="IPR011324">
    <property type="entry name" value="Cytotoxic_necrot_fac-like_cat"/>
</dbReference>
<evidence type="ECO:0000313" key="5">
    <source>
        <dbReference type="Proteomes" id="UP000199101"/>
    </source>
</evidence>
<accession>A0A1C3URD2</accession>
<evidence type="ECO:0000256" key="3">
    <source>
        <dbReference type="HAMAP-Rule" id="MF_01440"/>
    </source>
</evidence>
<dbReference type="Gene3D" id="3.30.1330.200">
    <property type="match status" value="1"/>
</dbReference>
<gene>
    <name evidence="3" type="primary">cheD</name>
    <name evidence="4" type="ORF">GA0061103_2518</name>
</gene>
<dbReference type="AlphaFoldDB" id="A0A1C3URD2"/>
<keyword evidence="1 3" id="KW-0145">Chemotaxis</keyword>
<dbReference type="FunFam" id="3.30.1330.200:FF:000001">
    <property type="entry name" value="Probable chemoreceptor glutamine deamidase CheD"/>
    <property type="match status" value="1"/>
</dbReference>
<dbReference type="Pfam" id="PF03975">
    <property type="entry name" value="CheD"/>
    <property type="match status" value="1"/>
</dbReference>
<dbReference type="STRING" id="410764.GA0061103_2518"/>
<sequence>MIVEGAARRVHIIQGEYKVISDPEVVLTTILGSCVAACLRDPIAGVGGMNHFLLPGMANSPMSGGDATRYGVHLMELLINGLLKKGARRDRLEAKVFGGAKTIATFSNVGEQNAIFAMQFLKDEGISVVSSSTGGEHGRKIEYWPISGRARQYPLTGAETQKTVALEQRPVVAPKPVDNTIEFF</sequence>
<evidence type="ECO:0000256" key="2">
    <source>
        <dbReference type="ARBA" id="ARBA00022801"/>
    </source>
</evidence>
<dbReference type="NCBIfam" id="NF010019">
    <property type="entry name" value="PRK13497.1"/>
    <property type="match status" value="1"/>
</dbReference>
<dbReference type="HAMAP" id="MF_01440">
    <property type="entry name" value="CheD"/>
    <property type="match status" value="1"/>
</dbReference>
<name>A0A1C3URD2_9HYPH</name>
<dbReference type="PANTHER" id="PTHR35147">
    <property type="entry name" value="CHEMORECEPTOR GLUTAMINE DEAMIDASE CHED-RELATED"/>
    <property type="match status" value="1"/>
</dbReference>
<dbReference type="OrthoDB" id="9807202at2"/>
<protein>
    <recommendedName>
        <fullName evidence="3">Probable chemoreceptor glutamine deamidase CheD</fullName>
        <ecNumber evidence="3">3.5.1.44</ecNumber>
    </recommendedName>
</protein>
<evidence type="ECO:0000256" key="1">
    <source>
        <dbReference type="ARBA" id="ARBA00022500"/>
    </source>
</evidence>
<organism evidence="4 5">
    <name type="scientific">Rhizobium multihospitium</name>
    <dbReference type="NCBI Taxonomy" id="410764"/>
    <lineage>
        <taxon>Bacteria</taxon>
        <taxon>Pseudomonadati</taxon>
        <taxon>Pseudomonadota</taxon>
        <taxon>Alphaproteobacteria</taxon>
        <taxon>Hyphomicrobiales</taxon>
        <taxon>Rhizobiaceae</taxon>
        <taxon>Rhizobium/Agrobacterium group</taxon>
        <taxon>Rhizobium</taxon>
    </lineage>
</organism>
<dbReference type="EMBL" id="FMAG01000002">
    <property type="protein sequence ID" value="SCB18043.1"/>
    <property type="molecule type" value="Genomic_DNA"/>
</dbReference>
<comment type="similarity">
    <text evidence="3">Belongs to the CheD family.</text>
</comment>
<dbReference type="CDD" id="cd16352">
    <property type="entry name" value="CheD"/>
    <property type="match status" value="1"/>
</dbReference>
<comment type="catalytic activity">
    <reaction evidence="3">
        <text>L-glutaminyl-[protein] + H2O = L-glutamyl-[protein] + NH4(+)</text>
        <dbReference type="Rhea" id="RHEA:16441"/>
        <dbReference type="Rhea" id="RHEA-COMP:10207"/>
        <dbReference type="Rhea" id="RHEA-COMP:10208"/>
        <dbReference type="ChEBI" id="CHEBI:15377"/>
        <dbReference type="ChEBI" id="CHEBI:28938"/>
        <dbReference type="ChEBI" id="CHEBI:29973"/>
        <dbReference type="ChEBI" id="CHEBI:30011"/>
        <dbReference type="EC" id="3.5.1.44"/>
    </reaction>
</comment>
<dbReference type="RefSeq" id="WP_092709066.1">
    <property type="nucleotide sequence ID" value="NZ_FMAG01000002.1"/>
</dbReference>
<dbReference type="SUPFAM" id="SSF64438">
    <property type="entry name" value="CNF1/YfiH-like putative cysteine hydrolases"/>
    <property type="match status" value="1"/>
</dbReference>
<dbReference type="InterPro" id="IPR038592">
    <property type="entry name" value="CheD-like_sf"/>
</dbReference>
<comment type="function">
    <text evidence="3">Probably deamidates glutamine residues to glutamate on methyl-accepting chemotaxis receptors (MCPs), playing an important role in chemotaxis.</text>
</comment>
<reference evidence="5" key="1">
    <citation type="submission" date="2016-08" db="EMBL/GenBank/DDBJ databases">
        <authorList>
            <person name="Varghese N."/>
            <person name="Submissions Spin"/>
        </authorList>
    </citation>
    <scope>NUCLEOTIDE SEQUENCE [LARGE SCALE GENOMIC DNA]</scope>
    <source>
        <strain evidence="5">HAMBI 2975</strain>
    </source>
</reference>
<evidence type="ECO:0000313" key="4">
    <source>
        <dbReference type="EMBL" id="SCB18043.1"/>
    </source>
</evidence>
<dbReference type="GO" id="GO:0006935">
    <property type="term" value="P:chemotaxis"/>
    <property type="evidence" value="ECO:0007669"/>
    <property type="project" value="UniProtKB-UniRule"/>
</dbReference>
<dbReference type="GO" id="GO:0050568">
    <property type="term" value="F:protein-glutamine glutaminase activity"/>
    <property type="evidence" value="ECO:0007669"/>
    <property type="project" value="UniProtKB-UniRule"/>
</dbReference>